<evidence type="ECO:0008006" key="3">
    <source>
        <dbReference type="Google" id="ProtNLM"/>
    </source>
</evidence>
<dbReference type="AlphaFoldDB" id="A0A0M2PX58"/>
<comment type="caution">
    <text evidence="1">The sequence shown here is derived from an EMBL/GenBank/DDBJ whole genome shotgun (WGS) entry which is preliminary data.</text>
</comment>
<dbReference type="eggNOG" id="ENOG5032Y24">
    <property type="taxonomic scope" value="Bacteria"/>
</dbReference>
<name>A0A0M2PX58_PROHO</name>
<dbReference type="STRING" id="317619.GCA_000332315_03331"/>
<protein>
    <recommendedName>
        <fullName evidence="3">DUF3288 domain-containing protein</fullName>
    </recommendedName>
</protein>
<keyword evidence="2" id="KW-1185">Reference proteome</keyword>
<sequence>MAESRLPEQKHPQWAIDRATADQILQQDMTDLGLVELARLKIRYQGFPGARDIQDSLATALKRWNLSEAELFAKTRAIHSQQRVYRNSGEDLEDWT</sequence>
<proteinExistence type="predicted"/>
<evidence type="ECO:0000313" key="1">
    <source>
        <dbReference type="EMBL" id="KKJ01016.1"/>
    </source>
</evidence>
<dbReference type="Pfam" id="PF11691">
    <property type="entry name" value="DUF3288"/>
    <property type="match status" value="1"/>
</dbReference>
<gene>
    <name evidence="1" type="ORF">PROH_00860</name>
</gene>
<evidence type="ECO:0000313" key="2">
    <source>
        <dbReference type="Proteomes" id="UP000034681"/>
    </source>
</evidence>
<reference evidence="1" key="1">
    <citation type="submission" date="2012-04" db="EMBL/GenBank/DDBJ databases">
        <authorList>
            <person name="Borisov I.G."/>
            <person name="Ivanikova N.V."/>
            <person name="Pinevich A.V."/>
        </authorList>
    </citation>
    <scope>NUCLEOTIDE SEQUENCE</scope>
    <source>
        <strain evidence="1">CALU 1027</strain>
    </source>
</reference>
<accession>A0A0M2PX58</accession>
<organism evidence="1 2">
    <name type="scientific">Prochlorothrix hollandica PCC 9006 = CALU 1027</name>
    <dbReference type="NCBI Taxonomy" id="317619"/>
    <lineage>
        <taxon>Bacteria</taxon>
        <taxon>Bacillati</taxon>
        <taxon>Cyanobacteriota</taxon>
        <taxon>Cyanophyceae</taxon>
        <taxon>Prochlorotrichales</taxon>
        <taxon>Prochlorotrichaceae</taxon>
        <taxon>Prochlorothrix</taxon>
    </lineage>
</organism>
<dbReference type="InterPro" id="IPR021705">
    <property type="entry name" value="DUF3288"/>
</dbReference>
<dbReference type="Proteomes" id="UP000034681">
    <property type="component" value="Unassembled WGS sequence"/>
</dbReference>
<dbReference type="RefSeq" id="WP_016923103.1">
    <property type="nucleotide sequence ID" value="NZ_KB235941.1"/>
</dbReference>
<dbReference type="EMBL" id="AJTX02000002">
    <property type="protein sequence ID" value="KKJ01016.1"/>
    <property type="molecule type" value="Genomic_DNA"/>
</dbReference>
<dbReference type="OrthoDB" id="514226at2"/>